<keyword evidence="2" id="KW-0964">Secreted</keyword>
<dbReference type="AlphaFoldDB" id="A0AAV4N9X5"/>
<comment type="caution">
    <text evidence="4">The sequence shown here is derived from an EMBL/GenBank/DDBJ whole genome shotgun (WGS) entry which is preliminary data.</text>
</comment>
<keyword evidence="5" id="KW-1185">Reference proteome</keyword>
<organism evidence="4 5">
    <name type="scientific">Caerostris extrusa</name>
    <name type="common">Bark spider</name>
    <name type="synonym">Caerostris bankana</name>
    <dbReference type="NCBI Taxonomy" id="172846"/>
    <lineage>
        <taxon>Eukaryota</taxon>
        <taxon>Metazoa</taxon>
        <taxon>Ecdysozoa</taxon>
        <taxon>Arthropoda</taxon>
        <taxon>Chelicerata</taxon>
        <taxon>Arachnida</taxon>
        <taxon>Araneae</taxon>
        <taxon>Araneomorphae</taxon>
        <taxon>Entelegynae</taxon>
        <taxon>Araneoidea</taxon>
        <taxon>Araneidae</taxon>
        <taxon>Caerostris</taxon>
    </lineage>
</organism>
<evidence type="ECO:0000313" key="5">
    <source>
        <dbReference type="Proteomes" id="UP001054945"/>
    </source>
</evidence>
<reference evidence="4 5" key="1">
    <citation type="submission" date="2021-06" db="EMBL/GenBank/DDBJ databases">
        <title>Caerostris extrusa draft genome.</title>
        <authorList>
            <person name="Kono N."/>
            <person name="Arakawa K."/>
        </authorList>
    </citation>
    <scope>NUCLEOTIDE SEQUENCE [LARGE SCALE GENOMIC DNA]</scope>
</reference>
<evidence type="ECO:0000256" key="2">
    <source>
        <dbReference type="ARBA" id="ARBA00022525"/>
    </source>
</evidence>
<accession>A0AAV4N9X5</accession>
<evidence type="ECO:0000313" key="4">
    <source>
        <dbReference type="EMBL" id="GIX81610.1"/>
    </source>
</evidence>
<sequence length="110" mass="12618">MFAFKTVIVCFIFFIHFSIYCHGYSYLQPIKFGDGECITDDWQIYPIGAIWYDHEKCEQLECIYHGDTLYIQGYGCGKIGHPKECWLIPGKGANYPGCCPQVTCLDNLVN</sequence>
<proteinExistence type="predicted"/>
<dbReference type="GO" id="GO:0005576">
    <property type="term" value="C:extracellular region"/>
    <property type="evidence" value="ECO:0007669"/>
    <property type="project" value="UniProtKB-SubCell"/>
</dbReference>
<evidence type="ECO:0000259" key="3">
    <source>
        <dbReference type="Pfam" id="PF15430"/>
    </source>
</evidence>
<dbReference type="Pfam" id="PF15430">
    <property type="entry name" value="SVWC"/>
    <property type="match status" value="1"/>
</dbReference>
<dbReference type="Proteomes" id="UP001054945">
    <property type="component" value="Unassembled WGS sequence"/>
</dbReference>
<name>A0AAV4N9X5_CAEEX</name>
<protein>
    <submittedName>
        <fullName evidence="4">SVWC domain-containing protein</fullName>
    </submittedName>
</protein>
<gene>
    <name evidence="4" type="primary">AVEN_113400_1</name>
    <name evidence="4" type="ORF">CEXT_213341</name>
</gene>
<dbReference type="InterPro" id="IPR029277">
    <property type="entry name" value="SVWC_dom"/>
</dbReference>
<feature type="domain" description="Single" evidence="3">
    <location>
        <begin position="37"/>
        <end position="104"/>
    </location>
</feature>
<evidence type="ECO:0000256" key="1">
    <source>
        <dbReference type="ARBA" id="ARBA00004613"/>
    </source>
</evidence>
<comment type="subcellular location">
    <subcellularLocation>
        <location evidence="1">Secreted</location>
    </subcellularLocation>
</comment>
<dbReference type="EMBL" id="BPLR01003148">
    <property type="protein sequence ID" value="GIX81610.1"/>
    <property type="molecule type" value="Genomic_DNA"/>
</dbReference>